<accession>A0ABV9KIH0</accession>
<dbReference type="InterPro" id="IPR029044">
    <property type="entry name" value="Nucleotide-diphossugar_trans"/>
</dbReference>
<dbReference type="Proteomes" id="UP001595973">
    <property type="component" value="Unassembled WGS sequence"/>
</dbReference>
<dbReference type="EC" id="2.4.-.-" evidence="1"/>
<dbReference type="GO" id="GO:0016757">
    <property type="term" value="F:glycosyltransferase activity"/>
    <property type="evidence" value="ECO:0007669"/>
    <property type="project" value="UniProtKB-KW"/>
</dbReference>
<dbReference type="SUPFAM" id="SSF53448">
    <property type="entry name" value="Nucleotide-diphospho-sugar transferases"/>
    <property type="match status" value="1"/>
</dbReference>
<comment type="caution">
    <text evidence="1">The sequence shown here is derived from an EMBL/GenBank/DDBJ whole genome shotgun (WGS) entry which is preliminary data.</text>
</comment>
<name>A0ABV9KIH0_9RHOB</name>
<dbReference type="Gene3D" id="3.90.550.10">
    <property type="entry name" value="Spore Coat Polysaccharide Biosynthesis Protein SpsA, Chain A"/>
    <property type="match status" value="1"/>
</dbReference>
<keyword evidence="1" id="KW-0808">Transferase</keyword>
<proteinExistence type="predicted"/>
<keyword evidence="1" id="KW-0328">Glycosyltransferase</keyword>
<keyword evidence="2" id="KW-1185">Reference proteome</keyword>
<reference evidence="2" key="1">
    <citation type="journal article" date="2019" name="Int. J. Syst. Evol. Microbiol.">
        <title>The Global Catalogue of Microorganisms (GCM) 10K type strain sequencing project: providing services to taxonomists for standard genome sequencing and annotation.</title>
        <authorList>
            <consortium name="The Broad Institute Genomics Platform"/>
            <consortium name="The Broad Institute Genome Sequencing Center for Infectious Disease"/>
            <person name="Wu L."/>
            <person name="Ma J."/>
        </authorList>
    </citation>
    <scope>NUCLEOTIDE SEQUENCE [LARGE SCALE GENOMIC DNA]</scope>
    <source>
        <strain evidence="2">CGMCC 4.7283</strain>
    </source>
</reference>
<gene>
    <name evidence="1" type="ORF">ACFO5X_12420</name>
</gene>
<evidence type="ECO:0000313" key="1">
    <source>
        <dbReference type="EMBL" id="MFC4669361.1"/>
    </source>
</evidence>
<dbReference type="Pfam" id="PF13704">
    <property type="entry name" value="Glyco_tranf_2_4"/>
    <property type="match status" value="1"/>
</dbReference>
<dbReference type="RefSeq" id="WP_380717780.1">
    <property type="nucleotide sequence ID" value="NZ_JBHSGI010000009.1"/>
</dbReference>
<organism evidence="1 2">
    <name type="scientific">Seohaeicola nanhaiensis</name>
    <dbReference type="NCBI Taxonomy" id="1387282"/>
    <lineage>
        <taxon>Bacteria</taxon>
        <taxon>Pseudomonadati</taxon>
        <taxon>Pseudomonadota</taxon>
        <taxon>Alphaproteobacteria</taxon>
        <taxon>Rhodobacterales</taxon>
        <taxon>Roseobacteraceae</taxon>
        <taxon>Seohaeicola</taxon>
    </lineage>
</organism>
<sequence length="339" mass="38575">MTDAPGLFQRFRLRQKRRRLLWRSFRSRRDLTPVADRTAAIRPRDVLVVMVLRNEAHRLPYMLDHYRRLGVAHFLAVDNDSTDDTAAILGAAPDVSLWRTGASYRAARFGLDWASWLLMHHGHEHWCLMVDADELLVFANCDSRTLPDLTAWLDARGQVAFGALMLDLYPKGPVGEADVAPGTDPVLALPWFDAGPYRSVRQAPAMNLWVQGGPRERIFFGDAPRRSPTLNKVPLVRWNRRWAFTNSCHALLPWKLNMVWSSPGGPEPAGVLLHSKFLADVVVRATEDLARRQHFHDPDLLVPYYRALAARPVLWTPDSVRYTGWQTLVDHGLMPAIAW</sequence>
<dbReference type="EMBL" id="JBHSGI010000009">
    <property type="protein sequence ID" value="MFC4669361.1"/>
    <property type="molecule type" value="Genomic_DNA"/>
</dbReference>
<evidence type="ECO:0000313" key="2">
    <source>
        <dbReference type="Proteomes" id="UP001595973"/>
    </source>
</evidence>
<protein>
    <submittedName>
        <fullName evidence="1">Glycosyltransferase family 2 protein</fullName>
        <ecNumber evidence="1">2.4.-.-</ecNumber>
    </submittedName>
</protein>